<accession>A0A5B7GL21</accession>
<sequence>METGRHERKAQQALAPFYTFQLTLTPYFAAPDHRSGSNKTSARFTRANLRLELQVTRSID</sequence>
<dbReference type="AlphaFoldDB" id="A0A5B7GL21"/>
<organism evidence="1 2">
    <name type="scientific">Portunus trituberculatus</name>
    <name type="common">Swimming crab</name>
    <name type="synonym">Neptunus trituberculatus</name>
    <dbReference type="NCBI Taxonomy" id="210409"/>
    <lineage>
        <taxon>Eukaryota</taxon>
        <taxon>Metazoa</taxon>
        <taxon>Ecdysozoa</taxon>
        <taxon>Arthropoda</taxon>
        <taxon>Crustacea</taxon>
        <taxon>Multicrustacea</taxon>
        <taxon>Malacostraca</taxon>
        <taxon>Eumalacostraca</taxon>
        <taxon>Eucarida</taxon>
        <taxon>Decapoda</taxon>
        <taxon>Pleocyemata</taxon>
        <taxon>Brachyura</taxon>
        <taxon>Eubrachyura</taxon>
        <taxon>Portunoidea</taxon>
        <taxon>Portunidae</taxon>
        <taxon>Portuninae</taxon>
        <taxon>Portunus</taxon>
    </lineage>
</organism>
<name>A0A5B7GL21_PORTR</name>
<protein>
    <submittedName>
        <fullName evidence="1">Uncharacterized protein</fullName>
    </submittedName>
</protein>
<evidence type="ECO:0000313" key="2">
    <source>
        <dbReference type="Proteomes" id="UP000324222"/>
    </source>
</evidence>
<keyword evidence="2" id="KW-1185">Reference proteome</keyword>
<proteinExistence type="predicted"/>
<dbReference type="Proteomes" id="UP000324222">
    <property type="component" value="Unassembled WGS sequence"/>
</dbReference>
<reference evidence="1 2" key="1">
    <citation type="submission" date="2019-05" db="EMBL/GenBank/DDBJ databases">
        <title>Another draft genome of Portunus trituberculatus and its Hox gene families provides insights of decapod evolution.</title>
        <authorList>
            <person name="Jeong J.-H."/>
            <person name="Song I."/>
            <person name="Kim S."/>
            <person name="Choi T."/>
            <person name="Kim D."/>
            <person name="Ryu S."/>
            <person name="Kim W."/>
        </authorList>
    </citation>
    <scope>NUCLEOTIDE SEQUENCE [LARGE SCALE GENOMIC DNA]</scope>
    <source>
        <tissue evidence="1">Muscle</tissue>
    </source>
</reference>
<comment type="caution">
    <text evidence="1">The sequence shown here is derived from an EMBL/GenBank/DDBJ whole genome shotgun (WGS) entry which is preliminary data.</text>
</comment>
<dbReference type="EMBL" id="VSRR010017963">
    <property type="protein sequence ID" value="MPC60851.1"/>
    <property type="molecule type" value="Genomic_DNA"/>
</dbReference>
<gene>
    <name evidence="1" type="ORF">E2C01_054910</name>
</gene>
<evidence type="ECO:0000313" key="1">
    <source>
        <dbReference type="EMBL" id="MPC60851.1"/>
    </source>
</evidence>